<name>A0A423JZB1_9PSED</name>
<evidence type="ECO:0000313" key="3">
    <source>
        <dbReference type="Proteomes" id="UP000285349"/>
    </source>
</evidence>
<evidence type="ECO:0000313" key="2">
    <source>
        <dbReference type="EMBL" id="RON43333.1"/>
    </source>
</evidence>
<dbReference type="OrthoDB" id="9811471at2"/>
<sequence>MSSSSTLGFIKHHIAVFLIVGGTFAGAAGAVGAWLWSEFKDLQQQSVEFEQRKSKVAEAESTRKQELVEREYAVRQAEAKNTEREESLKARELQYQRSSEQLKLDQQSLSAEQGEKAAERQLQSLMSEFSALGVDLNANPYCGSQANIDKFNSAVAKYSEIAALAQAHSLEKKYRRFLTSNEQHSFSFGCYKVEHIKSPAT</sequence>
<dbReference type="AlphaFoldDB" id="A0A423JZB1"/>
<gene>
    <name evidence="2" type="ORF">BK666_19785</name>
</gene>
<keyword evidence="1" id="KW-1133">Transmembrane helix</keyword>
<organism evidence="2 3">
    <name type="scientific">Pseudomonas frederiksbergensis</name>
    <dbReference type="NCBI Taxonomy" id="104087"/>
    <lineage>
        <taxon>Bacteria</taxon>
        <taxon>Pseudomonadati</taxon>
        <taxon>Pseudomonadota</taxon>
        <taxon>Gammaproteobacteria</taxon>
        <taxon>Pseudomonadales</taxon>
        <taxon>Pseudomonadaceae</taxon>
        <taxon>Pseudomonas</taxon>
    </lineage>
</organism>
<dbReference type="Proteomes" id="UP000285349">
    <property type="component" value="Unassembled WGS sequence"/>
</dbReference>
<comment type="caution">
    <text evidence="2">The sequence shown here is derived from an EMBL/GenBank/DDBJ whole genome shotgun (WGS) entry which is preliminary data.</text>
</comment>
<keyword evidence="1" id="KW-0472">Membrane</keyword>
<accession>A0A423JZB1</accession>
<keyword evidence="1" id="KW-0812">Transmembrane</keyword>
<proteinExistence type="predicted"/>
<dbReference type="RefSeq" id="WP_123512344.1">
    <property type="nucleotide sequence ID" value="NZ_MOBQ01000024.1"/>
</dbReference>
<dbReference type="EMBL" id="MOBQ01000024">
    <property type="protein sequence ID" value="RON43333.1"/>
    <property type="molecule type" value="Genomic_DNA"/>
</dbReference>
<reference evidence="2 3" key="1">
    <citation type="submission" date="2016-10" db="EMBL/GenBank/DDBJ databases">
        <title>Comparative genome analysis of multiple Pseudomonas spp. focuses on biocontrol and plant growth promoting traits.</title>
        <authorList>
            <person name="Tao X.-Y."/>
            <person name="Taylor C.G."/>
        </authorList>
    </citation>
    <scope>NUCLEOTIDE SEQUENCE [LARGE SCALE GENOMIC DNA]</scope>
    <source>
        <strain evidence="2 3">37A10</strain>
    </source>
</reference>
<feature type="transmembrane region" description="Helical" evidence="1">
    <location>
        <begin position="12"/>
        <end position="36"/>
    </location>
</feature>
<evidence type="ECO:0000256" key="1">
    <source>
        <dbReference type="SAM" id="Phobius"/>
    </source>
</evidence>
<protein>
    <submittedName>
        <fullName evidence="2">Uncharacterized protein</fullName>
    </submittedName>
</protein>